<proteinExistence type="predicted"/>
<sequence>MPSSPFSLSTTEGEIVEFLSDDLYFSLIVVRPEDGDDVTVKITPDTAIFDSAGELVLWSGLSTGMKIRVHHTNMINAYSLYKDDWTPVPPILEECYELHIISS</sequence>
<evidence type="ECO:0000313" key="2">
    <source>
        <dbReference type="Proteomes" id="UP000003639"/>
    </source>
</evidence>
<organism evidence="1 2">
    <name type="scientific">Pseudoflavonifractor capillosus ATCC 29799</name>
    <dbReference type="NCBI Taxonomy" id="411467"/>
    <lineage>
        <taxon>Bacteria</taxon>
        <taxon>Bacillati</taxon>
        <taxon>Bacillota</taxon>
        <taxon>Clostridia</taxon>
        <taxon>Eubacteriales</taxon>
        <taxon>Oscillospiraceae</taxon>
        <taxon>Pseudoflavonifractor</taxon>
    </lineage>
</organism>
<reference evidence="1 2" key="2">
    <citation type="submission" date="2007-06" db="EMBL/GenBank/DDBJ databases">
        <title>Draft genome sequence of Pseudoflavonifractor capillosus ATCC 29799.</title>
        <authorList>
            <person name="Sudarsanam P."/>
            <person name="Ley R."/>
            <person name="Guruge J."/>
            <person name="Turnbaugh P.J."/>
            <person name="Mahowald M."/>
            <person name="Liep D."/>
            <person name="Gordon J."/>
        </authorList>
    </citation>
    <scope>NUCLEOTIDE SEQUENCE [LARGE SCALE GENOMIC DNA]</scope>
    <source>
        <strain evidence="1 2">ATCC 29799</strain>
    </source>
</reference>
<dbReference type="AlphaFoldDB" id="A6P0S6"/>
<evidence type="ECO:0000313" key="1">
    <source>
        <dbReference type="EMBL" id="EDM98064.1"/>
    </source>
</evidence>
<comment type="caution">
    <text evidence="1">The sequence shown here is derived from an EMBL/GenBank/DDBJ whole genome shotgun (WGS) entry which is preliminary data.</text>
</comment>
<name>A6P0S6_9FIRM</name>
<protein>
    <submittedName>
        <fullName evidence="1">Uncharacterized protein</fullName>
    </submittedName>
</protein>
<reference evidence="1 2" key="1">
    <citation type="submission" date="2007-04" db="EMBL/GenBank/DDBJ databases">
        <authorList>
            <person name="Fulton L."/>
            <person name="Clifton S."/>
            <person name="Fulton B."/>
            <person name="Xu J."/>
            <person name="Minx P."/>
            <person name="Pepin K.H."/>
            <person name="Johnson M."/>
            <person name="Thiruvilangam P."/>
            <person name="Bhonagiri V."/>
            <person name="Nash W.E."/>
            <person name="Mardis E.R."/>
            <person name="Wilson R.K."/>
        </authorList>
    </citation>
    <scope>NUCLEOTIDE SEQUENCE [LARGE SCALE GENOMIC DNA]</scope>
    <source>
        <strain evidence="1 2">ATCC 29799</strain>
    </source>
</reference>
<dbReference type="EMBL" id="AAXG02000044">
    <property type="protein sequence ID" value="EDM98064.1"/>
    <property type="molecule type" value="Genomic_DNA"/>
</dbReference>
<accession>A6P0S6</accession>
<dbReference type="Proteomes" id="UP000003639">
    <property type="component" value="Unassembled WGS sequence"/>
</dbReference>
<keyword evidence="2" id="KW-1185">Reference proteome</keyword>
<gene>
    <name evidence="1" type="ORF">BACCAP_04092</name>
</gene>